<dbReference type="eggNOG" id="COG2865">
    <property type="taxonomic scope" value="Bacteria"/>
</dbReference>
<dbReference type="AlphaFoldDB" id="A0A076NU77"/>
<dbReference type="Gene3D" id="3.30.950.30">
    <property type="entry name" value="Schlafen, AAA domain"/>
    <property type="match status" value="1"/>
</dbReference>
<keyword evidence="5" id="KW-1185">Reference proteome</keyword>
<feature type="domain" description="Schlafen AlbA-2" evidence="2">
    <location>
        <begin position="31"/>
        <end position="145"/>
    </location>
</feature>
<dbReference type="KEGG" id="cii:CIMIT_11590"/>
<reference evidence="3 5" key="1">
    <citation type="submission" date="2014-08" db="EMBL/GenBank/DDBJ databases">
        <title>Complete genome sequence of Corynebacterium imitans DSM 44264, isolated from a five-month-old boy with suspected pharyngeal diphtheria.</title>
        <authorList>
            <person name="Mollmann S."/>
            <person name="Albersmeier A."/>
            <person name="Ruckert C."/>
            <person name="Tauch A."/>
        </authorList>
    </citation>
    <scope>NUCLEOTIDE SEQUENCE [LARGE SCALE GENOMIC DNA]</scope>
    <source>
        <strain evidence="3 5">DSM 44264</strain>
    </source>
</reference>
<evidence type="ECO:0000256" key="1">
    <source>
        <dbReference type="SAM" id="MobiDB-lite"/>
    </source>
</evidence>
<dbReference type="InterPro" id="IPR038475">
    <property type="entry name" value="RecG_C_sf"/>
</dbReference>
<dbReference type="EMBL" id="LT906467">
    <property type="protein sequence ID" value="SNV87243.1"/>
    <property type="molecule type" value="Genomic_DNA"/>
</dbReference>
<dbReference type="Pfam" id="PF13749">
    <property type="entry name" value="HATPase_c_4"/>
    <property type="match status" value="1"/>
</dbReference>
<dbReference type="PANTHER" id="PTHR30595">
    <property type="entry name" value="GLPR-RELATED TRANSCRIPTIONAL REPRESSOR"/>
    <property type="match status" value="1"/>
</dbReference>
<dbReference type="STRING" id="156978.CIMIT_11590"/>
<dbReference type="PANTHER" id="PTHR30595:SF6">
    <property type="entry name" value="SCHLAFEN ALBA-2 DOMAIN-CONTAINING PROTEIN"/>
    <property type="match status" value="1"/>
</dbReference>
<evidence type="ECO:0000313" key="4">
    <source>
        <dbReference type="EMBL" id="SNV87243.1"/>
    </source>
</evidence>
<dbReference type="Proteomes" id="UP000215374">
    <property type="component" value="Chromosome 1"/>
</dbReference>
<feature type="region of interest" description="Disordered" evidence="1">
    <location>
        <begin position="559"/>
        <end position="579"/>
    </location>
</feature>
<keyword evidence="4" id="KW-0547">Nucleotide-binding</keyword>
<dbReference type="RefSeq" id="WP_038593165.1">
    <property type="nucleotide sequence ID" value="NZ_CP009211.1"/>
</dbReference>
<dbReference type="HOGENOM" id="CLU_024970_7_0_11"/>
<evidence type="ECO:0000313" key="5">
    <source>
        <dbReference type="Proteomes" id="UP000028780"/>
    </source>
</evidence>
<dbReference type="InterPro" id="IPR007421">
    <property type="entry name" value="Schlafen_AlbA_2_dom"/>
</dbReference>
<dbReference type="Proteomes" id="UP000028780">
    <property type="component" value="Chromosome"/>
</dbReference>
<evidence type="ECO:0000313" key="6">
    <source>
        <dbReference type="Proteomes" id="UP000215374"/>
    </source>
</evidence>
<proteinExistence type="predicted"/>
<reference evidence="4 6" key="2">
    <citation type="submission" date="2017-06" db="EMBL/GenBank/DDBJ databases">
        <authorList>
            <consortium name="Pathogen Informatics"/>
        </authorList>
    </citation>
    <scope>NUCLEOTIDE SEQUENCE [LARGE SCALE GENOMIC DNA]</scope>
    <source>
        <strain evidence="4 6">NCTC13015</strain>
    </source>
</reference>
<dbReference type="Gene3D" id="3.30.565.60">
    <property type="match status" value="1"/>
</dbReference>
<dbReference type="GO" id="GO:0004386">
    <property type="term" value="F:helicase activity"/>
    <property type="evidence" value="ECO:0007669"/>
    <property type="project" value="UniProtKB-KW"/>
</dbReference>
<organism evidence="3 5">
    <name type="scientific">Corynebacterium imitans</name>
    <dbReference type="NCBI Taxonomy" id="156978"/>
    <lineage>
        <taxon>Bacteria</taxon>
        <taxon>Bacillati</taxon>
        <taxon>Actinomycetota</taxon>
        <taxon>Actinomycetes</taxon>
        <taxon>Mycobacteriales</taxon>
        <taxon>Corynebacteriaceae</taxon>
        <taxon>Corynebacterium</taxon>
    </lineage>
</organism>
<protein>
    <submittedName>
        <fullName evidence="4">ATP-dependent DNA helicase</fullName>
        <ecNumber evidence="4">3.6.1.-</ecNumber>
    </submittedName>
</protein>
<dbReference type="EC" id="3.6.1.-" evidence="4"/>
<dbReference type="GO" id="GO:0016787">
    <property type="term" value="F:hydrolase activity"/>
    <property type="evidence" value="ECO:0007669"/>
    <property type="project" value="UniProtKB-KW"/>
</dbReference>
<keyword evidence="4" id="KW-0067">ATP-binding</keyword>
<keyword evidence="4" id="KW-0347">Helicase</keyword>
<name>A0A076NU77_9CORY</name>
<dbReference type="Pfam" id="PF04326">
    <property type="entry name" value="SLFN_AlbA_2"/>
    <property type="match status" value="1"/>
</dbReference>
<evidence type="ECO:0000313" key="3">
    <source>
        <dbReference type="EMBL" id="AIJ34432.1"/>
    </source>
</evidence>
<sequence length="579" mass="63164">MTLPDGLSHLPAYIRGALEAIWDGATADSQESMTLEFKEDPSHREGANRARPKLVEKIIDEAICMANSEVGGGYIIVGVHDKIDGPDAFTGTDLEEEDVERRIFNASKPGMNVSATSFLFRGARLLTVYIPEARALYTRNDGAAKRRENDGGKFSCKPIPEETRRAIDAIRRNPDYSNGETDLTPEDLSLGVIEEARRLLDAPFRKGLGDEPTIASTRTGLLRELGLLRQDGSLKRAAEILLAEPEPTHVTVRHLWRDFPGEDPKVTEISAPVILALPRLRDLIDAHVQQEIARVQFDDGQEIAIPAIPAQAIDEAISNALIHRDWRISKPIVVEQSKRLLKVTSPGPLPPSVSVDRLLTVTSEPRNNRLMAAMRALGLAEESSRGFDRMWAAMIRSGRDIPEVIATETAVSVIFSGANPDTEFVRGIHALSKRFGKPISTVGTLIVLRHLHDSPLISLQTAKAKTQQATNEARELLDSLEELGVLARLGGADDWGLSAEARALLGGAETGESMANGVQSWVESQLEEGRTLQSAQIAAHAGISTQEAGKMLRDLRDQGKAKIDPAGPPRGRGTRWIKA</sequence>
<evidence type="ECO:0000259" key="2">
    <source>
        <dbReference type="Pfam" id="PF04326"/>
    </source>
</evidence>
<dbReference type="EMBL" id="CP009211">
    <property type="protein sequence ID" value="AIJ34432.1"/>
    <property type="molecule type" value="Genomic_DNA"/>
</dbReference>
<dbReference type="InterPro" id="IPR038461">
    <property type="entry name" value="Schlafen_AlbA_2_dom_sf"/>
</dbReference>
<keyword evidence="4" id="KW-0378">Hydrolase</keyword>
<dbReference type="Gene3D" id="6.10.10.130">
    <property type="match status" value="1"/>
</dbReference>
<accession>A0A076NU77</accession>
<gene>
    <name evidence="3" type="ORF">CIMIT_11590</name>
    <name evidence="4" type="ORF">SAMEA4535761_02375</name>
</gene>